<dbReference type="AlphaFoldDB" id="A0A6H5GTF7"/>
<evidence type="ECO:0000256" key="5">
    <source>
        <dbReference type="ARBA" id="ARBA00022989"/>
    </source>
</evidence>
<dbReference type="PANTHER" id="PTHR11923">
    <property type="entry name" value="SCAVENGER RECEPTOR CLASS B TYPE-1 SR-B1"/>
    <property type="match status" value="1"/>
</dbReference>
<keyword evidence="10" id="KW-1185">Reference proteome</keyword>
<dbReference type="EMBL" id="CADCXU010017649">
    <property type="protein sequence ID" value="CAB0006410.1"/>
    <property type="molecule type" value="Genomic_DNA"/>
</dbReference>
<evidence type="ECO:0000313" key="9">
    <source>
        <dbReference type="EMBL" id="CAB0006410.1"/>
    </source>
</evidence>
<dbReference type="PRINTS" id="PR01609">
    <property type="entry name" value="CD36FAMILY"/>
</dbReference>
<keyword evidence="3" id="KW-1003">Cell membrane</keyword>
<name>A0A6H5GTF7_9HEMI</name>
<keyword evidence="4 8" id="KW-0812">Transmembrane</keyword>
<evidence type="ECO:0000256" key="7">
    <source>
        <dbReference type="ARBA" id="ARBA00023180"/>
    </source>
</evidence>
<reference evidence="9 10" key="1">
    <citation type="submission" date="2020-02" db="EMBL/GenBank/DDBJ databases">
        <authorList>
            <person name="Ferguson B K."/>
        </authorList>
    </citation>
    <scope>NUCLEOTIDE SEQUENCE [LARGE SCALE GENOMIC DNA]</scope>
</reference>
<evidence type="ECO:0000256" key="2">
    <source>
        <dbReference type="ARBA" id="ARBA00010532"/>
    </source>
</evidence>
<dbReference type="Proteomes" id="UP000479000">
    <property type="component" value="Unassembled WGS sequence"/>
</dbReference>
<accession>A0A6H5GTF7</accession>
<dbReference type="OrthoDB" id="514335at2759"/>
<dbReference type="GO" id="GO:0005737">
    <property type="term" value="C:cytoplasm"/>
    <property type="evidence" value="ECO:0007669"/>
    <property type="project" value="TreeGrafter"/>
</dbReference>
<keyword evidence="5 8" id="KW-1133">Transmembrane helix</keyword>
<comment type="subcellular location">
    <subcellularLocation>
        <location evidence="1">Cell membrane</location>
    </subcellularLocation>
</comment>
<evidence type="ECO:0008006" key="11">
    <source>
        <dbReference type="Google" id="ProtNLM"/>
    </source>
</evidence>
<keyword evidence="6 8" id="KW-0472">Membrane</keyword>
<organism evidence="9 10">
    <name type="scientific">Nesidiocoris tenuis</name>
    <dbReference type="NCBI Taxonomy" id="355587"/>
    <lineage>
        <taxon>Eukaryota</taxon>
        <taxon>Metazoa</taxon>
        <taxon>Ecdysozoa</taxon>
        <taxon>Arthropoda</taxon>
        <taxon>Hexapoda</taxon>
        <taxon>Insecta</taxon>
        <taxon>Pterygota</taxon>
        <taxon>Neoptera</taxon>
        <taxon>Paraneoptera</taxon>
        <taxon>Hemiptera</taxon>
        <taxon>Heteroptera</taxon>
        <taxon>Panheteroptera</taxon>
        <taxon>Cimicomorpha</taxon>
        <taxon>Miridae</taxon>
        <taxon>Dicyphina</taxon>
        <taxon>Nesidiocoris</taxon>
    </lineage>
</organism>
<dbReference type="InterPro" id="IPR002159">
    <property type="entry name" value="CD36_fam"/>
</dbReference>
<proteinExistence type="inferred from homology"/>
<sequence>MANCLSWSLGITGTVALLLGSIGYFVWPVVLDSQLKKELALTNDSRSFSMWKETPIPMYMDIYMFNWTNPERSLKGLEKPNFVEMGPYSFREHHSKVNLAWNQNDTITFNQIRRWHFAPERSNGSLQDLVTNVNVIAMVSVLISVYPSIPIIFLRYLDSQVTPPFQTVGNMIEKAVPKMLLPFIEPVMEKEESKTYVTKTVQELVFDGYSDNFLNIFQKLKKIIKLKIPFDKFGWFYQRNNSVTYDGTFNMNTGASSLRQLGNILEWNYSKSTHTNYGQCSVVHGSSGELWSSNAASQDHISIFASDICGSLELAYDGTKTVAGLPATVHIGDSLTLDNGQLSESNKCYCPSSGCPPTGARSISQCRFGAPAFISYPHFYKADESYLKKITGMHPKEELHQFNIALHKVTSIPVEVNGRLQINILAKKIDGLRFFNGLPNAYMPMMWFNQRATITPGLAGELKDLTDLAEYVEPSLIILAVIGLVLMASGLFIRFLRKKSASTTPLLSETSAVHDDLS</sequence>
<protein>
    <recommendedName>
        <fullName evidence="11">Protein croquemort</fullName>
    </recommendedName>
</protein>
<keyword evidence="7" id="KW-0325">Glycoprotein</keyword>
<dbReference type="GO" id="GO:0005044">
    <property type="term" value="F:scavenger receptor activity"/>
    <property type="evidence" value="ECO:0007669"/>
    <property type="project" value="TreeGrafter"/>
</dbReference>
<evidence type="ECO:0000256" key="4">
    <source>
        <dbReference type="ARBA" id="ARBA00022692"/>
    </source>
</evidence>
<evidence type="ECO:0000256" key="6">
    <source>
        <dbReference type="ARBA" id="ARBA00023136"/>
    </source>
</evidence>
<comment type="similarity">
    <text evidence="2">Belongs to the CD36 family.</text>
</comment>
<dbReference type="Pfam" id="PF01130">
    <property type="entry name" value="CD36"/>
    <property type="match status" value="1"/>
</dbReference>
<dbReference type="GO" id="GO:0005886">
    <property type="term" value="C:plasma membrane"/>
    <property type="evidence" value="ECO:0007669"/>
    <property type="project" value="UniProtKB-SubCell"/>
</dbReference>
<evidence type="ECO:0000256" key="3">
    <source>
        <dbReference type="ARBA" id="ARBA00022475"/>
    </source>
</evidence>
<evidence type="ECO:0000256" key="8">
    <source>
        <dbReference type="SAM" id="Phobius"/>
    </source>
</evidence>
<feature type="transmembrane region" description="Helical" evidence="8">
    <location>
        <begin position="6"/>
        <end position="27"/>
    </location>
</feature>
<feature type="transmembrane region" description="Helical" evidence="8">
    <location>
        <begin position="476"/>
        <end position="496"/>
    </location>
</feature>
<dbReference type="PANTHER" id="PTHR11923:SF114">
    <property type="entry name" value="FI02050P-RELATED"/>
    <property type="match status" value="1"/>
</dbReference>
<evidence type="ECO:0000313" key="10">
    <source>
        <dbReference type="Proteomes" id="UP000479000"/>
    </source>
</evidence>
<gene>
    <name evidence="9" type="ORF">NTEN_LOCUS11887</name>
</gene>
<evidence type="ECO:0000256" key="1">
    <source>
        <dbReference type="ARBA" id="ARBA00004236"/>
    </source>
</evidence>